<gene>
    <name evidence="2" type="ORF">SAMN05192580_2123</name>
</gene>
<dbReference type="STRING" id="1166337.SAMN05192580_2123"/>
<dbReference type="OrthoDB" id="9816309at2"/>
<evidence type="ECO:0000259" key="1">
    <source>
        <dbReference type="PROSITE" id="PS50123"/>
    </source>
</evidence>
<dbReference type="PROSITE" id="PS50123">
    <property type="entry name" value="CHER"/>
    <property type="match status" value="1"/>
</dbReference>
<dbReference type="GO" id="GO:0008757">
    <property type="term" value="F:S-adenosylmethionine-dependent methyltransferase activity"/>
    <property type="evidence" value="ECO:0007669"/>
    <property type="project" value="InterPro"/>
</dbReference>
<proteinExistence type="predicted"/>
<dbReference type="SMART" id="SM00138">
    <property type="entry name" value="MeTrc"/>
    <property type="match status" value="1"/>
</dbReference>
<name>A0A1I6L1M7_9SPHN</name>
<dbReference type="InterPro" id="IPR050903">
    <property type="entry name" value="Bact_Chemotaxis_MeTrfase"/>
</dbReference>
<dbReference type="EMBL" id="FOZG01000002">
    <property type="protein sequence ID" value="SFR97110.1"/>
    <property type="molecule type" value="Genomic_DNA"/>
</dbReference>
<dbReference type="Gene3D" id="3.40.50.150">
    <property type="entry name" value="Vaccinia Virus protein VP39"/>
    <property type="match status" value="1"/>
</dbReference>
<keyword evidence="3" id="KW-1185">Reference proteome</keyword>
<evidence type="ECO:0000313" key="2">
    <source>
        <dbReference type="EMBL" id="SFR97110.1"/>
    </source>
</evidence>
<dbReference type="Pfam" id="PF01739">
    <property type="entry name" value="CheR"/>
    <property type="match status" value="1"/>
</dbReference>
<evidence type="ECO:0000313" key="3">
    <source>
        <dbReference type="Proteomes" id="UP000198824"/>
    </source>
</evidence>
<dbReference type="RefSeq" id="WP_093314379.1">
    <property type="nucleotide sequence ID" value="NZ_FOZG01000002.1"/>
</dbReference>
<dbReference type="InterPro" id="IPR029063">
    <property type="entry name" value="SAM-dependent_MTases_sf"/>
</dbReference>
<sequence length="273" mass="30107">MSDLSPASTRVFSAILEARTGQQISPGRRWRIDVALAPLLRARGWRSLEQLAAQVGSGRDPALAETVVEALLNNETSFFRDPAAWTLFATRALPGLIEARTAERRLRLWSAGCATGQEAFSLAMLLADEPRLAGWSVDIVATDVSRAAIDRAREGLFSQFEIQRGLPAPLMLRWFEQEGEGWRAVPALRRRIRFHHHSLLEPAPAPARFDAIFCRNVLFYFADAVRTRAFDRLAGALAGEGVLMLGAGETVIGQTTHFASDAAARGLYRRTQP</sequence>
<dbReference type="PANTHER" id="PTHR24422">
    <property type="entry name" value="CHEMOTAXIS PROTEIN METHYLTRANSFERASE"/>
    <property type="match status" value="1"/>
</dbReference>
<dbReference type="InterPro" id="IPR022642">
    <property type="entry name" value="CheR_C"/>
</dbReference>
<dbReference type="PRINTS" id="PR00996">
    <property type="entry name" value="CHERMTFRASE"/>
</dbReference>
<dbReference type="SUPFAM" id="SSF53335">
    <property type="entry name" value="S-adenosyl-L-methionine-dependent methyltransferases"/>
    <property type="match status" value="1"/>
</dbReference>
<organism evidence="2 3">
    <name type="scientific">Sphingomonas jatrophae</name>
    <dbReference type="NCBI Taxonomy" id="1166337"/>
    <lineage>
        <taxon>Bacteria</taxon>
        <taxon>Pseudomonadati</taxon>
        <taxon>Pseudomonadota</taxon>
        <taxon>Alphaproteobacteria</taxon>
        <taxon>Sphingomonadales</taxon>
        <taxon>Sphingomonadaceae</taxon>
        <taxon>Sphingomonas</taxon>
    </lineage>
</organism>
<dbReference type="PANTHER" id="PTHR24422:SF21">
    <property type="entry name" value="CHEMOTAXIS PROTEIN METHYLTRANSFERASE 1"/>
    <property type="match status" value="1"/>
</dbReference>
<dbReference type="Proteomes" id="UP000198824">
    <property type="component" value="Unassembled WGS sequence"/>
</dbReference>
<feature type="domain" description="CheR-type methyltransferase" evidence="1">
    <location>
        <begin position="1"/>
        <end position="273"/>
    </location>
</feature>
<dbReference type="AlphaFoldDB" id="A0A1I6L1M7"/>
<dbReference type="SUPFAM" id="SSF47757">
    <property type="entry name" value="Chemotaxis receptor methyltransferase CheR, N-terminal domain"/>
    <property type="match status" value="1"/>
</dbReference>
<keyword evidence="2" id="KW-0489">Methyltransferase</keyword>
<reference evidence="2 3" key="1">
    <citation type="submission" date="2016-10" db="EMBL/GenBank/DDBJ databases">
        <authorList>
            <person name="de Groot N.N."/>
        </authorList>
    </citation>
    <scope>NUCLEOTIDE SEQUENCE [LARGE SCALE GENOMIC DNA]</scope>
    <source>
        <strain evidence="2 3">S5-249</strain>
    </source>
</reference>
<dbReference type="InterPro" id="IPR000780">
    <property type="entry name" value="CheR_MeTrfase"/>
</dbReference>
<protein>
    <submittedName>
        <fullName evidence="2">Chemotaxis protein methyltransferase CheR</fullName>
    </submittedName>
</protein>
<keyword evidence="2" id="KW-0808">Transferase</keyword>
<accession>A0A1I6L1M7</accession>
<dbReference type="CDD" id="cd02440">
    <property type="entry name" value="AdoMet_MTases"/>
    <property type="match status" value="1"/>
</dbReference>
<dbReference type="GO" id="GO:0032259">
    <property type="term" value="P:methylation"/>
    <property type="evidence" value="ECO:0007669"/>
    <property type="project" value="UniProtKB-KW"/>
</dbReference>